<proteinExistence type="predicted"/>
<name>A0A3N4JEK3_9PEZI</name>
<dbReference type="Proteomes" id="UP000276215">
    <property type="component" value="Unassembled WGS sequence"/>
</dbReference>
<dbReference type="AlphaFoldDB" id="A0A3N4JEK3"/>
<reference evidence="1 2" key="1">
    <citation type="journal article" date="2018" name="Nat. Ecol. Evol.">
        <title>Pezizomycetes genomes reveal the molecular basis of ectomycorrhizal truffle lifestyle.</title>
        <authorList>
            <person name="Murat C."/>
            <person name="Payen T."/>
            <person name="Noel B."/>
            <person name="Kuo A."/>
            <person name="Morin E."/>
            <person name="Chen J."/>
            <person name="Kohler A."/>
            <person name="Krizsan K."/>
            <person name="Balestrini R."/>
            <person name="Da Silva C."/>
            <person name="Montanini B."/>
            <person name="Hainaut M."/>
            <person name="Levati E."/>
            <person name="Barry K.W."/>
            <person name="Belfiori B."/>
            <person name="Cichocki N."/>
            <person name="Clum A."/>
            <person name="Dockter R.B."/>
            <person name="Fauchery L."/>
            <person name="Guy J."/>
            <person name="Iotti M."/>
            <person name="Le Tacon F."/>
            <person name="Lindquist E.A."/>
            <person name="Lipzen A."/>
            <person name="Malagnac F."/>
            <person name="Mello A."/>
            <person name="Molinier V."/>
            <person name="Miyauchi S."/>
            <person name="Poulain J."/>
            <person name="Riccioni C."/>
            <person name="Rubini A."/>
            <person name="Sitrit Y."/>
            <person name="Splivallo R."/>
            <person name="Traeger S."/>
            <person name="Wang M."/>
            <person name="Zifcakova L."/>
            <person name="Wipf D."/>
            <person name="Zambonelli A."/>
            <person name="Paolocci F."/>
            <person name="Nowrousian M."/>
            <person name="Ottonello S."/>
            <person name="Baldrian P."/>
            <person name="Spatafora J.W."/>
            <person name="Henrissat B."/>
            <person name="Nagy L.G."/>
            <person name="Aury J.M."/>
            <person name="Wincker P."/>
            <person name="Grigoriev I.V."/>
            <person name="Bonfante P."/>
            <person name="Martin F.M."/>
        </authorList>
    </citation>
    <scope>NUCLEOTIDE SEQUENCE [LARGE SCALE GENOMIC DNA]</scope>
    <source>
        <strain evidence="1 2">120613-1</strain>
    </source>
</reference>
<accession>A0A3N4JEK3</accession>
<gene>
    <name evidence="1" type="ORF">L873DRAFT_1208921</name>
</gene>
<sequence>MQAVRYSTNQPVVGKTAAWFCHGYTPHISPLPVSTHPPSPVHLIQPSPSPPVPLNLLCAIFPARISSPRSPIETALASPFHPIFSTACFFIKPHCSAIIRQCSYYRRRLPGIQAPPGRLFGVMECQALHSPLLRQTIQSRTLKGPNTNFRSVKVCSRRVRPTLCGLGQISCTRIGLSDSVFVFCAEQTSQSSNLPLLTI</sequence>
<dbReference type="EMBL" id="ML120412">
    <property type="protein sequence ID" value="RPA96689.1"/>
    <property type="molecule type" value="Genomic_DNA"/>
</dbReference>
<evidence type="ECO:0000313" key="2">
    <source>
        <dbReference type="Proteomes" id="UP000276215"/>
    </source>
</evidence>
<organism evidence="1 2">
    <name type="scientific">Choiromyces venosus 120613-1</name>
    <dbReference type="NCBI Taxonomy" id="1336337"/>
    <lineage>
        <taxon>Eukaryota</taxon>
        <taxon>Fungi</taxon>
        <taxon>Dikarya</taxon>
        <taxon>Ascomycota</taxon>
        <taxon>Pezizomycotina</taxon>
        <taxon>Pezizomycetes</taxon>
        <taxon>Pezizales</taxon>
        <taxon>Tuberaceae</taxon>
        <taxon>Choiromyces</taxon>
    </lineage>
</organism>
<evidence type="ECO:0000313" key="1">
    <source>
        <dbReference type="EMBL" id="RPA96689.1"/>
    </source>
</evidence>
<keyword evidence="2" id="KW-1185">Reference proteome</keyword>
<protein>
    <submittedName>
        <fullName evidence="1">Uncharacterized protein</fullName>
    </submittedName>
</protein>